<dbReference type="Proteomes" id="UP000485058">
    <property type="component" value="Unassembled WGS sequence"/>
</dbReference>
<name>A0A699Z007_HAELA</name>
<keyword evidence="2" id="KW-1185">Reference proteome</keyword>
<protein>
    <submittedName>
        <fullName evidence="1">Uncharacterized protein</fullName>
    </submittedName>
</protein>
<proteinExistence type="predicted"/>
<sequence>MAAATPKHPKDVTHLAYLEQITTNVSQFATSMHNQPVRSLSSAFYQGAEPMRAPSASLPQSLTAGALPSQSPGPFSAFFSAARRPLAQCIYP</sequence>
<dbReference type="EMBL" id="BLLF01000772">
    <property type="protein sequence ID" value="GFH14835.1"/>
    <property type="molecule type" value="Genomic_DNA"/>
</dbReference>
<accession>A0A699Z007</accession>
<organism evidence="1 2">
    <name type="scientific">Haematococcus lacustris</name>
    <name type="common">Green alga</name>
    <name type="synonym">Haematococcus pluvialis</name>
    <dbReference type="NCBI Taxonomy" id="44745"/>
    <lineage>
        <taxon>Eukaryota</taxon>
        <taxon>Viridiplantae</taxon>
        <taxon>Chlorophyta</taxon>
        <taxon>core chlorophytes</taxon>
        <taxon>Chlorophyceae</taxon>
        <taxon>CS clade</taxon>
        <taxon>Chlamydomonadales</taxon>
        <taxon>Haematococcaceae</taxon>
        <taxon>Haematococcus</taxon>
    </lineage>
</organism>
<dbReference type="AlphaFoldDB" id="A0A699Z007"/>
<reference evidence="1 2" key="1">
    <citation type="submission" date="2020-02" db="EMBL/GenBank/DDBJ databases">
        <title>Draft genome sequence of Haematococcus lacustris strain NIES-144.</title>
        <authorList>
            <person name="Morimoto D."/>
            <person name="Nakagawa S."/>
            <person name="Yoshida T."/>
            <person name="Sawayama S."/>
        </authorList>
    </citation>
    <scope>NUCLEOTIDE SEQUENCE [LARGE SCALE GENOMIC DNA]</scope>
    <source>
        <strain evidence="1 2">NIES-144</strain>
    </source>
</reference>
<comment type="caution">
    <text evidence="1">The sequence shown here is derived from an EMBL/GenBank/DDBJ whole genome shotgun (WGS) entry which is preliminary data.</text>
</comment>
<evidence type="ECO:0000313" key="1">
    <source>
        <dbReference type="EMBL" id="GFH14835.1"/>
    </source>
</evidence>
<gene>
    <name evidence="1" type="ORF">HaLaN_10958</name>
</gene>
<evidence type="ECO:0000313" key="2">
    <source>
        <dbReference type="Proteomes" id="UP000485058"/>
    </source>
</evidence>